<comment type="caution">
    <text evidence="8">The sequence shown here is derived from an EMBL/GenBank/DDBJ whole genome shotgun (WGS) entry which is preliminary data.</text>
</comment>
<evidence type="ECO:0000256" key="3">
    <source>
        <dbReference type="ARBA" id="ARBA00022840"/>
    </source>
</evidence>
<dbReference type="GO" id="GO:0005524">
    <property type="term" value="F:ATP binding"/>
    <property type="evidence" value="ECO:0007669"/>
    <property type="project" value="UniProtKB-KW"/>
</dbReference>
<dbReference type="Gene3D" id="3.40.50.300">
    <property type="entry name" value="P-loop containing nucleotide triphosphate hydrolases"/>
    <property type="match status" value="2"/>
</dbReference>
<dbReference type="InterPro" id="IPR018368">
    <property type="entry name" value="ClpA/B_CS1"/>
</dbReference>
<protein>
    <recommendedName>
        <fullName evidence="10">Clp R domain-containing protein</fullName>
    </recommendedName>
</protein>
<evidence type="ECO:0000313" key="9">
    <source>
        <dbReference type="Proteomes" id="UP000176547"/>
    </source>
</evidence>
<dbReference type="GO" id="GO:0034605">
    <property type="term" value="P:cellular response to heat"/>
    <property type="evidence" value="ECO:0007669"/>
    <property type="project" value="TreeGrafter"/>
</dbReference>
<dbReference type="Gene3D" id="4.10.860.10">
    <property type="entry name" value="UVR domain"/>
    <property type="match status" value="1"/>
</dbReference>
<dbReference type="Pfam" id="PF00004">
    <property type="entry name" value="AAA"/>
    <property type="match status" value="1"/>
</dbReference>
<dbReference type="PROSITE" id="PS00870">
    <property type="entry name" value="CLPAB_1"/>
    <property type="match status" value="1"/>
</dbReference>
<dbReference type="CDD" id="cd19499">
    <property type="entry name" value="RecA-like_ClpB_Hsp104-like"/>
    <property type="match status" value="1"/>
</dbReference>
<keyword evidence="1 5" id="KW-0677">Repeat</keyword>
<dbReference type="Pfam" id="PF07724">
    <property type="entry name" value="AAA_2"/>
    <property type="match status" value="1"/>
</dbReference>
<feature type="domain" description="Clp R" evidence="7">
    <location>
        <begin position="1"/>
        <end position="117"/>
    </location>
</feature>
<keyword evidence="4" id="KW-0143">Chaperone</keyword>
<dbReference type="SMART" id="SM01086">
    <property type="entry name" value="ClpB_D2-small"/>
    <property type="match status" value="1"/>
</dbReference>
<feature type="domain" description="Sigma-54 factor interaction" evidence="6">
    <location>
        <begin position="530"/>
        <end position="718"/>
    </location>
</feature>
<dbReference type="PRINTS" id="PR00300">
    <property type="entry name" value="CLPPROTEASEA"/>
</dbReference>
<dbReference type="FunFam" id="3.40.50.300:FF:000025">
    <property type="entry name" value="ATP-dependent Clp protease subunit"/>
    <property type="match status" value="1"/>
</dbReference>
<dbReference type="Proteomes" id="UP000176547">
    <property type="component" value="Unassembled WGS sequence"/>
</dbReference>
<dbReference type="GO" id="GO:0006355">
    <property type="term" value="P:regulation of DNA-templated transcription"/>
    <property type="evidence" value="ECO:0007669"/>
    <property type="project" value="InterPro"/>
</dbReference>
<dbReference type="PROSITE" id="PS51903">
    <property type="entry name" value="CLP_R"/>
    <property type="match status" value="1"/>
</dbReference>
<evidence type="ECO:0008006" key="10">
    <source>
        <dbReference type="Google" id="ProtNLM"/>
    </source>
</evidence>
<keyword evidence="2" id="KW-0547">Nucleotide-binding</keyword>
<dbReference type="InterPro" id="IPR036628">
    <property type="entry name" value="Clp_N_dom_sf"/>
</dbReference>
<dbReference type="SUPFAM" id="SSF81923">
    <property type="entry name" value="Double Clp-N motif"/>
    <property type="match status" value="1"/>
</dbReference>
<dbReference type="InterPro" id="IPR019489">
    <property type="entry name" value="Clp_ATPase_C"/>
</dbReference>
<feature type="non-terminal residue" evidence="8">
    <location>
        <position position="1"/>
    </location>
</feature>
<dbReference type="InterPro" id="IPR001270">
    <property type="entry name" value="ClpA/B"/>
</dbReference>
<proteinExistence type="predicted"/>
<keyword evidence="3" id="KW-0067">ATP-binding</keyword>
<evidence type="ECO:0000313" key="8">
    <source>
        <dbReference type="EMBL" id="OGE74515.1"/>
    </source>
</evidence>
<dbReference type="InterPro" id="IPR003593">
    <property type="entry name" value="AAA+_ATPase"/>
</dbReference>
<dbReference type="PANTHER" id="PTHR11638">
    <property type="entry name" value="ATP-DEPENDENT CLP PROTEASE"/>
    <property type="match status" value="1"/>
</dbReference>
<dbReference type="Pfam" id="PF10431">
    <property type="entry name" value="ClpB_D2-small"/>
    <property type="match status" value="1"/>
</dbReference>
<dbReference type="CDD" id="cd00009">
    <property type="entry name" value="AAA"/>
    <property type="match status" value="1"/>
</dbReference>
<dbReference type="Gene3D" id="1.10.1780.10">
    <property type="entry name" value="Clp, N-terminal domain"/>
    <property type="match status" value="1"/>
</dbReference>
<evidence type="ECO:0000256" key="1">
    <source>
        <dbReference type="ARBA" id="ARBA00022737"/>
    </source>
</evidence>
<dbReference type="InterPro" id="IPR004176">
    <property type="entry name" value="Clp_R_N"/>
</dbReference>
<organism evidence="8 9">
    <name type="scientific">Candidatus Doudnabacteria bacterium RIFCSPHIGHO2_01_52_17</name>
    <dbReference type="NCBI Taxonomy" id="1817820"/>
    <lineage>
        <taxon>Bacteria</taxon>
        <taxon>Candidatus Doudnaibacteriota</taxon>
    </lineage>
</organism>
<evidence type="ECO:0000256" key="5">
    <source>
        <dbReference type="PROSITE-ProRule" id="PRU01251"/>
    </source>
</evidence>
<dbReference type="Pfam" id="PF02861">
    <property type="entry name" value="Clp_N"/>
    <property type="match status" value="1"/>
</dbReference>
<dbReference type="Gene3D" id="1.10.8.60">
    <property type="match status" value="2"/>
</dbReference>
<dbReference type="PROSITE" id="PS50045">
    <property type="entry name" value="SIGMA54_INTERACT_4"/>
    <property type="match status" value="1"/>
</dbReference>
<dbReference type="InterPro" id="IPR003959">
    <property type="entry name" value="ATPase_AAA_core"/>
</dbReference>
<accession>A0A1F5NA55</accession>
<dbReference type="InterPro" id="IPR041546">
    <property type="entry name" value="ClpA/ClpB_AAA_lid"/>
</dbReference>
<dbReference type="InterPro" id="IPR002078">
    <property type="entry name" value="Sigma_54_int"/>
</dbReference>
<sequence length="802" mass="89747">FIGTEHLLYGIVSEISSFASEVLLKNRISPESIRLELIHRSYQSDGSPWRPQLSENLRLVLEKSAIIASRHQYQFIGTEHFLFGIVDEGPNQAKKILQRLSIDPQEIRKNLVSIFENVSKFPEVERPHELHKHLAAPEDVPTPAQPTAPALEYFTVDLTEKARAGEIDPLIGRQKEVERVISILNRRTKNNPVLIGEPGVGKTAIVEGLALAIRDRKVPDTLLDKRILALDLALIVAGSMFRGEFENRLKQIIDEVKAARDIILFIDELHTVVGAGATTGSLDAANILKPALARGELRAIGATTIQEYKKHIESDAALERRFQPVFIKEPDPRETMEILRGLRPFYEAHHGVKITDEAMDAAVKLSVRYVTDRYLPDKAIDLLDETSAYHKTIHSAKGKPKVSINTIERDLTEVGEQKRQAVDTGDFAAAKRLRTAEDDLQKKKQKMLKTKISEKTPALKITGSHIAETVARMTGIPMKNLLKAETQKLLNLEERLKKKFISQLHVVKDIAASIRRSRAGITAPQRPLGSFMFLGPSGVGKTLLAKLLAEELFEDPGALIRIDMSELMERHNVARLIGAPAGYIGYEEGGRLTEAVKRRPYAVVLFDELEKAHPDVTNILLQILEEGELTDAGGKKVNFRNTLIIMTSNVGLPSLNRWAESYGFATAGSAEAPDSEVIKQGVMKQVREHFRPEFLNRIDKIVVFQPLTREDVKKIVKLEMQTFQNRLWTERKLKLTLDEPTINFIAEKSFDPAHGARLVRKNLQDLVEDPIAGLILSAKTKEGTNLKAKIKTANGERRLVIA</sequence>
<evidence type="ECO:0000256" key="2">
    <source>
        <dbReference type="ARBA" id="ARBA00022741"/>
    </source>
</evidence>
<dbReference type="SUPFAM" id="SSF52540">
    <property type="entry name" value="P-loop containing nucleoside triphosphate hydrolases"/>
    <property type="match status" value="2"/>
</dbReference>
<dbReference type="InterPro" id="IPR050130">
    <property type="entry name" value="ClpA_ClpB"/>
</dbReference>
<dbReference type="SMART" id="SM00382">
    <property type="entry name" value="AAA"/>
    <property type="match status" value="2"/>
</dbReference>
<dbReference type="InterPro" id="IPR027417">
    <property type="entry name" value="P-loop_NTPase"/>
</dbReference>
<dbReference type="EMBL" id="MFEG01000064">
    <property type="protein sequence ID" value="OGE74515.1"/>
    <property type="molecule type" value="Genomic_DNA"/>
</dbReference>
<gene>
    <name evidence="8" type="ORF">A3K06_03035</name>
</gene>
<dbReference type="PANTHER" id="PTHR11638:SF18">
    <property type="entry name" value="HEAT SHOCK PROTEIN 104"/>
    <property type="match status" value="1"/>
</dbReference>
<reference evidence="8 9" key="1">
    <citation type="journal article" date="2016" name="Nat. Commun.">
        <title>Thousands of microbial genomes shed light on interconnected biogeochemical processes in an aquifer system.</title>
        <authorList>
            <person name="Anantharaman K."/>
            <person name="Brown C.T."/>
            <person name="Hug L.A."/>
            <person name="Sharon I."/>
            <person name="Castelle C.J."/>
            <person name="Probst A.J."/>
            <person name="Thomas B.C."/>
            <person name="Singh A."/>
            <person name="Wilkins M.J."/>
            <person name="Karaoz U."/>
            <person name="Brodie E.L."/>
            <person name="Williams K.H."/>
            <person name="Hubbard S.S."/>
            <person name="Banfield J.F."/>
        </authorList>
    </citation>
    <scope>NUCLEOTIDE SEQUENCE [LARGE SCALE GENOMIC DNA]</scope>
</reference>
<evidence type="ECO:0000256" key="4">
    <source>
        <dbReference type="ARBA" id="ARBA00023186"/>
    </source>
</evidence>
<evidence type="ECO:0000259" key="7">
    <source>
        <dbReference type="PROSITE" id="PS51903"/>
    </source>
</evidence>
<dbReference type="GO" id="GO:0016887">
    <property type="term" value="F:ATP hydrolysis activity"/>
    <property type="evidence" value="ECO:0007669"/>
    <property type="project" value="InterPro"/>
</dbReference>
<evidence type="ECO:0000259" key="6">
    <source>
        <dbReference type="PROSITE" id="PS50045"/>
    </source>
</evidence>
<name>A0A1F5NA55_9BACT</name>
<dbReference type="GO" id="GO:0005737">
    <property type="term" value="C:cytoplasm"/>
    <property type="evidence" value="ECO:0007669"/>
    <property type="project" value="TreeGrafter"/>
</dbReference>
<dbReference type="FunFam" id="3.40.50.300:FF:000010">
    <property type="entry name" value="Chaperone clpB 1, putative"/>
    <property type="match status" value="1"/>
</dbReference>
<dbReference type="AlphaFoldDB" id="A0A1F5NA55"/>
<dbReference type="Pfam" id="PF17871">
    <property type="entry name" value="AAA_lid_9"/>
    <property type="match status" value="1"/>
</dbReference>